<gene>
    <name evidence="1" type="ORF">HMPREF9241_01691</name>
</gene>
<evidence type="ECO:0000313" key="1">
    <source>
        <dbReference type="EMBL" id="EJZ84915.1"/>
    </source>
</evidence>
<dbReference type="EMBL" id="AGWQ01000010">
    <property type="protein sequence ID" value="EJZ84915.1"/>
    <property type="molecule type" value="Genomic_DNA"/>
</dbReference>
<proteinExistence type="predicted"/>
<keyword evidence="2" id="KW-1185">Reference proteome</keyword>
<name>K0ZBT0_9ACTO</name>
<reference evidence="1 2" key="1">
    <citation type="submission" date="2012-07" db="EMBL/GenBank/DDBJ databases">
        <title>The Genome Sequence of Actinomyces turicensis ACS-279-V-COL4.</title>
        <authorList>
            <consortium name="The Broad Institute Genome Sequencing Platform"/>
            <person name="Earl A."/>
            <person name="Ward D."/>
            <person name="Feldgarden M."/>
            <person name="Gevers D."/>
            <person name="Saerens B."/>
            <person name="Vaneechoutte M."/>
            <person name="Walker B."/>
            <person name="Young S.K."/>
            <person name="Zeng Q."/>
            <person name="Gargeya S."/>
            <person name="Fitzgerald M."/>
            <person name="Haas B."/>
            <person name="Abouelleil A."/>
            <person name="Alvarado L."/>
            <person name="Arachchi H.M."/>
            <person name="Berlin A."/>
            <person name="Chapman S.B."/>
            <person name="Goldberg J."/>
            <person name="Griggs A."/>
            <person name="Gujja S."/>
            <person name="Hansen M."/>
            <person name="Howarth C."/>
            <person name="Imamovic A."/>
            <person name="Larimer J."/>
            <person name="McCowen C."/>
            <person name="Montmayeur A."/>
            <person name="Murphy C."/>
            <person name="Neiman D."/>
            <person name="Pearson M."/>
            <person name="Priest M."/>
            <person name="Roberts A."/>
            <person name="Saif S."/>
            <person name="Shea T."/>
            <person name="Sisk P."/>
            <person name="Sykes S."/>
            <person name="Wortman J."/>
            <person name="Nusbaum C."/>
            <person name="Birren B."/>
        </authorList>
    </citation>
    <scope>NUCLEOTIDE SEQUENCE [LARGE SCALE GENOMIC DNA]</scope>
    <source>
        <strain evidence="1 2">ACS-279-V-Col4</strain>
    </source>
</reference>
<evidence type="ECO:0000313" key="2">
    <source>
        <dbReference type="Proteomes" id="UP000003994"/>
    </source>
</evidence>
<dbReference type="HOGENOM" id="CLU_2821461_0_0_11"/>
<dbReference type="AlphaFoldDB" id="K0ZBT0"/>
<accession>K0ZBT0</accession>
<comment type="caution">
    <text evidence="1">The sequence shown here is derived from an EMBL/GenBank/DDBJ whole genome shotgun (WGS) entry which is preliminary data.</text>
</comment>
<dbReference type="PATRIC" id="fig|883077.3.peg.1704"/>
<organism evidence="1 2">
    <name type="scientific">Schaalia turicensis ACS-279-V-Col4</name>
    <dbReference type="NCBI Taxonomy" id="883077"/>
    <lineage>
        <taxon>Bacteria</taxon>
        <taxon>Bacillati</taxon>
        <taxon>Actinomycetota</taxon>
        <taxon>Actinomycetes</taxon>
        <taxon>Actinomycetales</taxon>
        <taxon>Actinomycetaceae</taxon>
        <taxon>Schaalia</taxon>
    </lineage>
</organism>
<dbReference type="Proteomes" id="UP000003994">
    <property type="component" value="Unassembled WGS sequence"/>
</dbReference>
<dbReference type="RefSeq" id="WP_006681887.1">
    <property type="nucleotide sequence ID" value="NZ_JH815212.1"/>
</dbReference>
<sequence>MPTNYNATITTHHLTETDINHYIEALNTYHVAISNPRANEGQIILTLPATKIGDTWAIPRASIKKC</sequence>
<protein>
    <submittedName>
        <fullName evidence="1">Uncharacterized protein</fullName>
    </submittedName>
</protein>
<dbReference type="STRING" id="883077.HMPREF9241_01691"/>